<evidence type="ECO:0000256" key="2">
    <source>
        <dbReference type="ARBA" id="ARBA00007342"/>
    </source>
</evidence>
<comment type="cofactor">
    <cofactor evidence="1">
        <name>Zn(2+)</name>
        <dbReference type="ChEBI" id="CHEBI:29105"/>
    </cofactor>
</comment>
<dbReference type="Pfam" id="PF06130">
    <property type="entry name" value="PTAC"/>
    <property type="match status" value="1"/>
</dbReference>
<dbReference type="PANTHER" id="PTHR39453:SF1">
    <property type="entry name" value="PHOSPHATE PROPANOYLTRANSFERASE"/>
    <property type="match status" value="1"/>
</dbReference>
<dbReference type="Proteomes" id="UP000248066">
    <property type="component" value="Unassembled WGS sequence"/>
</dbReference>
<dbReference type="AlphaFoldDB" id="A0A2W0H8T4"/>
<evidence type="ECO:0000256" key="3">
    <source>
        <dbReference type="ARBA" id="ARBA00012206"/>
    </source>
</evidence>
<keyword evidence="5 10" id="KW-0808">Transferase</keyword>
<proteinExistence type="inferred from homology"/>
<accession>A0A2W0H8T4</accession>
<dbReference type="UniPathway" id="UPA00621"/>
<gene>
    <name evidence="11" type="ORF">CR205_12275</name>
</gene>
<comment type="caution">
    <text evidence="11">The sequence shown here is derived from an EMBL/GenBank/DDBJ whole genome shotgun (WGS) entry which is preliminary data.</text>
</comment>
<comment type="function">
    <text evidence="10">Involved in 1,2-propanediol (1,2-PD) degradation by catalyzing the conversion of propanoyl-CoA to propanoyl-phosphate.</text>
</comment>
<dbReference type="PANTHER" id="PTHR39453">
    <property type="entry name" value="PHOSPHATE PROPANOYLTRANSFERASE"/>
    <property type="match status" value="1"/>
</dbReference>
<name>A0A2W0H8T4_9BACI</name>
<dbReference type="InterPro" id="IPR009010">
    <property type="entry name" value="Asp_de-COase-like_dom_sf"/>
</dbReference>
<dbReference type="SUPFAM" id="SSF50692">
    <property type="entry name" value="ADC-like"/>
    <property type="match status" value="1"/>
</dbReference>
<dbReference type="PIRSF" id="PIRSF010130">
    <property type="entry name" value="PduL"/>
    <property type="match status" value="1"/>
</dbReference>
<evidence type="ECO:0000313" key="12">
    <source>
        <dbReference type="Proteomes" id="UP000248066"/>
    </source>
</evidence>
<dbReference type="RefSeq" id="WP_110520229.1">
    <property type="nucleotide sequence ID" value="NZ_PDOF01000002.1"/>
</dbReference>
<evidence type="ECO:0000256" key="5">
    <source>
        <dbReference type="ARBA" id="ARBA00022679"/>
    </source>
</evidence>
<evidence type="ECO:0000256" key="10">
    <source>
        <dbReference type="PIRNR" id="PIRNR010130"/>
    </source>
</evidence>
<protein>
    <recommendedName>
        <fullName evidence="4 10">Phosphate propanoyltransferase</fullName>
        <ecNumber evidence="3 10">2.3.1.222</ecNumber>
    </recommendedName>
</protein>
<evidence type="ECO:0000313" key="11">
    <source>
        <dbReference type="EMBL" id="PYZ96490.1"/>
    </source>
</evidence>
<keyword evidence="8 10" id="KW-0012">Acyltransferase</keyword>
<comment type="catalytic activity">
    <reaction evidence="9 10">
        <text>propanoyl-CoA + phosphate = propanoyl phosphate + CoA</text>
        <dbReference type="Rhea" id="RHEA:28046"/>
        <dbReference type="ChEBI" id="CHEBI:43474"/>
        <dbReference type="ChEBI" id="CHEBI:57287"/>
        <dbReference type="ChEBI" id="CHEBI:57392"/>
        <dbReference type="ChEBI" id="CHEBI:58933"/>
        <dbReference type="EC" id="2.3.1.222"/>
    </reaction>
</comment>
<keyword evidence="6" id="KW-0479">Metal-binding</keyword>
<comment type="pathway">
    <text evidence="10">Polyol metabolism; 1,2-propanediol degradation.</text>
</comment>
<dbReference type="InterPro" id="IPR008300">
    <property type="entry name" value="PTAC"/>
</dbReference>
<evidence type="ECO:0000256" key="8">
    <source>
        <dbReference type="ARBA" id="ARBA00023315"/>
    </source>
</evidence>
<dbReference type="GO" id="GO:0016747">
    <property type="term" value="F:acyltransferase activity, transferring groups other than amino-acyl groups"/>
    <property type="evidence" value="ECO:0007669"/>
    <property type="project" value="InterPro"/>
</dbReference>
<dbReference type="NCBIfam" id="NF011652">
    <property type="entry name" value="PRK15070.1"/>
    <property type="match status" value="1"/>
</dbReference>
<evidence type="ECO:0000256" key="9">
    <source>
        <dbReference type="ARBA" id="ARBA00047589"/>
    </source>
</evidence>
<comment type="similarity">
    <text evidence="2 10">Belongs to the PduL family.</text>
</comment>
<evidence type="ECO:0000256" key="4">
    <source>
        <dbReference type="ARBA" id="ARBA00020837"/>
    </source>
</evidence>
<dbReference type="EMBL" id="PDOF01000002">
    <property type="protein sequence ID" value="PYZ96490.1"/>
    <property type="molecule type" value="Genomic_DNA"/>
</dbReference>
<dbReference type="GO" id="GO:0046872">
    <property type="term" value="F:metal ion binding"/>
    <property type="evidence" value="ECO:0007669"/>
    <property type="project" value="UniProtKB-KW"/>
</dbReference>
<keyword evidence="7" id="KW-0862">Zinc</keyword>
<sequence length="226" mass="24535">MNESHLRKLIQQAVVQTLEKESGSAQENQADTTLKPGQVPVAVSNRHIHLSEIAVERLFGKGHQLTKKKNLSQPGQFAAEETVTLIGPKGRIERVRVLGPARGATQVEVSLYDGFTFGVTPPVRSSGDIEGTPGIKIQGPRGQLTIDKGLICAARHIHMHPDDAAQFGVKDGDLVQIMVNSERPLTFDRTLIRVSEKYKLEMHIDLDEANAAGIKQGAVGELKPGT</sequence>
<keyword evidence="12" id="KW-1185">Reference proteome</keyword>
<evidence type="ECO:0000256" key="7">
    <source>
        <dbReference type="ARBA" id="ARBA00022833"/>
    </source>
</evidence>
<dbReference type="GO" id="GO:0051144">
    <property type="term" value="P:1,2-propanediol catabolic process"/>
    <property type="evidence" value="ECO:0007669"/>
    <property type="project" value="UniProtKB-UniPathway"/>
</dbReference>
<dbReference type="EC" id="2.3.1.222" evidence="3 10"/>
<evidence type="ECO:0000256" key="1">
    <source>
        <dbReference type="ARBA" id="ARBA00001947"/>
    </source>
</evidence>
<dbReference type="OrthoDB" id="9784365at2"/>
<evidence type="ECO:0000256" key="6">
    <source>
        <dbReference type="ARBA" id="ARBA00022723"/>
    </source>
</evidence>
<organism evidence="11 12">
    <name type="scientific">Alteribacter lacisalsi</name>
    <dbReference type="NCBI Taxonomy" id="2045244"/>
    <lineage>
        <taxon>Bacteria</taxon>
        <taxon>Bacillati</taxon>
        <taxon>Bacillota</taxon>
        <taxon>Bacilli</taxon>
        <taxon>Bacillales</taxon>
        <taxon>Bacillaceae</taxon>
        <taxon>Alteribacter</taxon>
    </lineage>
</organism>
<reference evidence="11 12" key="1">
    <citation type="submission" date="2017-10" db="EMBL/GenBank/DDBJ databases">
        <title>Bacillus sp. nov., a halophilic bacterium isolated from a Yangshapao Lake.</title>
        <authorList>
            <person name="Wang H."/>
        </authorList>
    </citation>
    <scope>NUCLEOTIDE SEQUENCE [LARGE SCALE GENOMIC DNA]</scope>
    <source>
        <strain evidence="11 12">YSP-3</strain>
    </source>
</reference>